<organism evidence="11 12">
    <name type="scientific">Wenxinia marina DSM 24838</name>
    <dbReference type="NCBI Taxonomy" id="1123501"/>
    <lineage>
        <taxon>Bacteria</taxon>
        <taxon>Pseudomonadati</taxon>
        <taxon>Pseudomonadota</taxon>
        <taxon>Alphaproteobacteria</taxon>
        <taxon>Rhodobacterales</taxon>
        <taxon>Roseobacteraceae</taxon>
        <taxon>Wenxinia</taxon>
    </lineage>
</organism>
<dbReference type="FunFam" id="3.40.50.300:FF:000522">
    <property type="entry name" value="Gluconokinase"/>
    <property type="match status" value="1"/>
</dbReference>
<dbReference type="OrthoDB" id="9795716at2"/>
<comment type="caution">
    <text evidence="11">The sequence shown here is derived from an EMBL/GenBank/DDBJ whole genome shotgun (WGS) entry which is preliminary data.</text>
</comment>
<sequence>MQHSIVVMGVSGSGKSLIGRMLADRLGLDFIDGDDLHPEENVRKMAGGHPLEDADRWVWLDRVGAELGPPEPPKVIACSALKRIYRDRIRTAAKREVGFLLLHGDTAILRQRMQSRAGHFMPLSLLDSQIATLERPTAEERAVIVDVARTPEQIVNEAARRLRG</sequence>
<evidence type="ECO:0000256" key="7">
    <source>
        <dbReference type="ARBA" id="ARBA00022840"/>
    </source>
</evidence>
<evidence type="ECO:0000256" key="5">
    <source>
        <dbReference type="ARBA" id="ARBA00022741"/>
    </source>
</evidence>
<reference evidence="11 12" key="1">
    <citation type="submission" date="2013-01" db="EMBL/GenBank/DDBJ databases">
        <authorList>
            <person name="Fiebig A."/>
            <person name="Goeker M."/>
            <person name="Klenk H.-P.P."/>
        </authorList>
    </citation>
    <scope>NUCLEOTIDE SEQUENCE [LARGE SCALE GENOMIC DNA]</scope>
    <source>
        <strain evidence="11 12">DSM 24838</strain>
    </source>
</reference>
<evidence type="ECO:0000256" key="10">
    <source>
        <dbReference type="RuleBase" id="RU363066"/>
    </source>
</evidence>
<dbReference type="GO" id="GO:0005524">
    <property type="term" value="F:ATP binding"/>
    <property type="evidence" value="ECO:0007669"/>
    <property type="project" value="UniProtKB-KW"/>
</dbReference>
<comment type="similarity">
    <text evidence="2 10">Belongs to the gluconokinase GntK/GntV family.</text>
</comment>
<dbReference type="GO" id="GO:0005737">
    <property type="term" value="C:cytoplasm"/>
    <property type="evidence" value="ECO:0007669"/>
    <property type="project" value="TreeGrafter"/>
</dbReference>
<evidence type="ECO:0000313" key="11">
    <source>
        <dbReference type="EMBL" id="KIQ71105.1"/>
    </source>
</evidence>
<accession>A0A0D0NSA3</accession>
<evidence type="ECO:0000256" key="8">
    <source>
        <dbReference type="ARBA" id="ARBA00023064"/>
    </source>
</evidence>
<dbReference type="EC" id="2.7.1.12" evidence="3 10"/>
<dbReference type="PANTHER" id="PTHR43442">
    <property type="entry name" value="GLUCONOKINASE-RELATED"/>
    <property type="match status" value="1"/>
</dbReference>
<dbReference type="SUPFAM" id="SSF52540">
    <property type="entry name" value="P-loop containing nucleoside triphosphate hydrolases"/>
    <property type="match status" value="1"/>
</dbReference>
<dbReference type="NCBIfam" id="TIGR01313">
    <property type="entry name" value="therm_gnt_kin"/>
    <property type="match status" value="1"/>
</dbReference>
<protein>
    <recommendedName>
        <fullName evidence="3 10">Gluconokinase</fullName>
        <ecNumber evidence="3 10">2.7.1.12</ecNumber>
    </recommendedName>
</protein>
<comment type="catalytic activity">
    <reaction evidence="9 10">
        <text>D-gluconate + ATP = 6-phospho-D-gluconate + ADP + H(+)</text>
        <dbReference type="Rhea" id="RHEA:19433"/>
        <dbReference type="ChEBI" id="CHEBI:15378"/>
        <dbReference type="ChEBI" id="CHEBI:18391"/>
        <dbReference type="ChEBI" id="CHEBI:30616"/>
        <dbReference type="ChEBI" id="CHEBI:58759"/>
        <dbReference type="ChEBI" id="CHEBI:456216"/>
        <dbReference type="EC" id="2.7.1.12"/>
    </reaction>
</comment>
<keyword evidence="12" id="KW-1185">Reference proteome</keyword>
<dbReference type="PANTHER" id="PTHR43442:SF3">
    <property type="entry name" value="GLUCONOKINASE-RELATED"/>
    <property type="match status" value="1"/>
</dbReference>
<gene>
    <name evidence="11" type="ORF">Wenmar_00484</name>
</gene>
<dbReference type="Pfam" id="PF01202">
    <property type="entry name" value="SKI"/>
    <property type="match status" value="1"/>
</dbReference>
<dbReference type="PATRIC" id="fig|1123501.6.peg.543"/>
<dbReference type="RefSeq" id="WP_018304601.1">
    <property type="nucleotide sequence ID" value="NZ_KB902314.1"/>
</dbReference>
<evidence type="ECO:0000256" key="6">
    <source>
        <dbReference type="ARBA" id="ARBA00022777"/>
    </source>
</evidence>
<dbReference type="GO" id="GO:0046316">
    <property type="term" value="F:gluconokinase activity"/>
    <property type="evidence" value="ECO:0007669"/>
    <property type="project" value="UniProtKB-EC"/>
</dbReference>
<dbReference type="eggNOG" id="COG3265">
    <property type="taxonomic scope" value="Bacteria"/>
</dbReference>
<dbReference type="InterPro" id="IPR031322">
    <property type="entry name" value="Shikimate/glucono_kinase"/>
</dbReference>
<evidence type="ECO:0000256" key="1">
    <source>
        <dbReference type="ARBA" id="ARBA00004761"/>
    </source>
</evidence>
<dbReference type="Gene3D" id="3.40.50.300">
    <property type="entry name" value="P-loop containing nucleotide triphosphate hydrolases"/>
    <property type="match status" value="1"/>
</dbReference>
<dbReference type="CDD" id="cd02021">
    <property type="entry name" value="GntK"/>
    <property type="match status" value="1"/>
</dbReference>
<keyword evidence="7 10" id="KW-0067">ATP-binding</keyword>
<dbReference type="Proteomes" id="UP000035100">
    <property type="component" value="Unassembled WGS sequence"/>
</dbReference>
<evidence type="ECO:0000256" key="4">
    <source>
        <dbReference type="ARBA" id="ARBA00022679"/>
    </source>
</evidence>
<dbReference type="InterPro" id="IPR006001">
    <property type="entry name" value="Therm_gnt_kin"/>
</dbReference>
<name>A0A0D0NSA3_9RHOB</name>
<dbReference type="STRING" id="1123501.Wenmar_00484"/>
<keyword evidence="5 10" id="KW-0547">Nucleotide-binding</keyword>
<keyword evidence="4 10" id="KW-0808">Transferase</keyword>
<dbReference type="EMBL" id="AONG01000003">
    <property type="protein sequence ID" value="KIQ71105.1"/>
    <property type="molecule type" value="Genomic_DNA"/>
</dbReference>
<evidence type="ECO:0000256" key="3">
    <source>
        <dbReference type="ARBA" id="ARBA00012054"/>
    </source>
</evidence>
<proteinExistence type="inferred from homology"/>
<evidence type="ECO:0000256" key="2">
    <source>
        <dbReference type="ARBA" id="ARBA00008420"/>
    </source>
</evidence>
<dbReference type="GO" id="GO:0019521">
    <property type="term" value="P:D-gluconate metabolic process"/>
    <property type="evidence" value="ECO:0007669"/>
    <property type="project" value="UniProtKB-KW"/>
</dbReference>
<keyword evidence="6 10" id="KW-0418">Kinase</keyword>
<evidence type="ECO:0000313" key="12">
    <source>
        <dbReference type="Proteomes" id="UP000035100"/>
    </source>
</evidence>
<keyword evidence="8" id="KW-0311">Gluconate utilization</keyword>
<comment type="pathway">
    <text evidence="1">Carbohydrate acid metabolism.</text>
</comment>
<evidence type="ECO:0000256" key="9">
    <source>
        <dbReference type="ARBA" id="ARBA00048090"/>
    </source>
</evidence>
<dbReference type="InterPro" id="IPR027417">
    <property type="entry name" value="P-loop_NTPase"/>
</dbReference>
<dbReference type="AlphaFoldDB" id="A0A0D0NSA3"/>